<reference evidence="2 3" key="1">
    <citation type="journal article" date="2019" name="Nat. Microbiol.">
        <title>Mediterranean grassland soil C-N compound turnover is dependent on rainfall and depth, and is mediated by genomically divergent microorganisms.</title>
        <authorList>
            <person name="Diamond S."/>
            <person name="Andeer P.F."/>
            <person name="Li Z."/>
            <person name="Crits-Christoph A."/>
            <person name="Burstein D."/>
            <person name="Anantharaman K."/>
            <person name="Lane K.R."/>
            <person name="Thomas B.C."/>
            <person name="Pan C."/>
            <person name="Northen T.R."/>
            <person name="Banfield J.F."/>
        </authorList>
    </citation>
    <scope>NUCLEOTIDE SEQUENCE [LARGE SCALE GENOMIC DNA]</scope>
    <source>
        <strain evidence="2">WS_11</strain>
    </source>
</reference>
<comment type="caution">
    <text evidence="2">The sequence shown here is derived from an EMBL/GenBank/DDBJ whole genome shotgun (WGS) entry which is preliminary data.</text>
</comment>
<feature type="transmembrane region" description="Helical" evidence="1">
    <location>
        <begin position="121"/>
        <end position="142"/>
    </location>
</feature>
<organism evidence="2 3">
    <name type="scientific">Eiseniibacteriota bacterium</name>
    <dbReference type="NCBI Taxonomy" id="2212470"/>
    <lineage>
        <taxon>Bacteria</taxon>
        <taxon>Candidatus Eiseniibacteriota</taxon>
    </lineage>
</organism>
<keyword evidence="1" id="KW-0472">Membrane</keyword>
<proteinExistence type="predicted"/>
<evidence type="ECO:0000313" key="3">
    <source>
        <dbReference type="Proteomes" id="UP000319771"/>
    </source>
</evidence>
<keyword evidence="1" id="KW-1133">Transmembrane helix</keyword>
<dbReference type="AlphaFoldDB" id="A0A538U1K2"/>
<evidence type="ECO:0008006" key="4">
    <source>
        <dbReference type="Google" id="ProtNLM"/>
    </source>
</evidence>
<gene>
    <name evidence="2" type="ORF">E6K81_14175</name>
</gene>
<feature type="non-terminal residue" evidence="2">
    <location>
        <position position="218"/>
    </location>
</feature>
<feature type="transmembrane region" description="Helical" evidence="1">
    <location>
        <begin position="6"/>
        <end position="27"/>
    </location>
</feature>
<evidence type="ECO:0000256" key="1">
    <source>
        <dbReference type="SAM" id="Phobius"/>
    </source>
</evidence>
<dbReference type="Proteomes" id="UP000319771">
    <property type="component" value="Unassembled WGS sequence"/>
</dbReference>
<sequence length="218" mass="23641">MNSLRGFLAELAVLLTVVLAGLVLWLFHAKAWDLGRHTPVLDDESAQVAVAARELAEHGRLETPFAYPLELSRSAKPPWPLALVQPGLVLTEAAFFRAVPKVIHIGGILTFNLQVPQQREWLTLLVPFFCYLSLGALLTLVASRLLGYYAPQVSALERGVASFTVGLAFLLDSEAQHLASRALPDLAFALGLTSAFASLAVGRTPTRRPFLFGLMLGV</sequence>
<accession>A0A538U1K2</accession>
<name>A0A538U1K2_UNCEI</name>
<dbReference type="EMBL" id="VBPB01000282">
    <property type="protein sequence ID" value="TMQ69764.1"/>
    <property type="molecule type" value="Genomic_DNA"/>
</dbReference>
<protein>
    <recommendedName>
        <fullName evidence="4">Glycosyltransferase RgtA/B/C/D-like domain-containing protein</fullName>
    </recommendedName>
</protein>
<keyword evidence="1" id="KW-0812">Transmembrane</keyword>
<evidence type="ECO:0000313" key="2">
    <source>
        <dbReference type="EMBL" id="TMQ69764.1"/>
    </source>
</evidence>